<evidence type="ECO:0000256" key="3">
    <source>
        <dbReference type="PROSITE-ProRule" id="PRU00169"/>
    </source>
</evidence>
<evidence type="ECO:0000313" key="7">
    <source>
        <dbReference type="EMBL" id="STT56781.1"/>
    </source>
</evidence>
<dbReference type="Gene3D" id="3.40.50.2300">
    <property type="match status" value="1"/>
</dbReference>
<protein>
    <submittedName>
        <fullName evidence="6">Hybrid sensory histidine kinase</fullName>
        <ecNumber evidence="6">2.7.13.3</ecNumber>
    </submittedName>
</protein>
<dbReference type="EMBL" id="UAWQ01000018">
    <property type="protein sequence ID" value="SQC45053.1"/>
    <property type="molecule type" value="Genomic_DNA"/>
</dbReference>
<evidence type="ECO:0000313" key="6">
    <source>
        <dbReference type="EMBL" id="SQC45053.1"/>
    </source>
</evidence>
<dbReference type="SUPFAM" id="SSF47226">
    <property type="entry name" value="Histidine-containing phosphotransfer domain, HPT domain"/>
    <property type="match status" value="1"/>
</dbReference>
<organism evidence="6 8">
    <name type="scientific">Klebsiella pneumoniae</name>
    <dbReference type="NCBI Taxonomy" id="573"/>
    <lineage>
        <taxon>Bacteria</taxon>
        <taxon>Pseudomonadati</taxon>
        <taxon>Pseudomonadota</taxon>
        <taxon>Gammaproteobacteria</taxon>
        <taxon>Enterobacterales</taxon>
        <taxon>Enterobacteriaceae</taxon>
        <taxon>Klebsiella/Raoultella group</taxon>
        <taxon>Klebsiella</taxon>
        <taxon>Klebsiella pneumoniae complex</taxon>
    </lineage>
</organism>
<dbReference type="PROSITE" id="PS50110">
    <property type="entry name" value="RESPONSE_REGULATORY"/>
    <property type="match status" value="1"/>
</dbReference>
<evidence type="ECO:0000313" key="8">
    <source>
        <dbReference type="Proteomes" id="UP000251721"/>
    </source>
</evidence>
<name>A0A2X3F827_KLEPN</name>
<dbReference type="SUPFAM" id="SSF52172">
    <property type="entry name" value="CheY-like"/>
    <property type="match status" value="1"/>
</dbReference>
<dbReference type="EC" id="2.7.13.3" evidence="6"/>
<dbReference type="Gene3D" id="1.20.120.160">
    <property type="entry name" value="HPT domain"/>
    <property type="match status" value="1"/>
</dbReference>
<accession>A0A2X3F827</accession>
<dbReference type="GO" id="GO:0000160">
    <property type="term" value="P:phosphorelay signal transduction system"/>
    <property type="evidence" value="ECO:0007669"/>
    <property type="project" value="UniProtKB-KW"/>
</dbReference>
<feature type="modified residue" description="Phosphohistidine" evidence="2">
    <location>
        <position position="126"/>
    </location>
</feature>
<evidence type="ECO:0000259" key="4">
    <source>
        <dbReference type="PROSITE" id="PS50110"/>
    </source>
</evidence>
<sequence>MPKKDGLALAASLRRRYPGLVIWGVTASALPQSREACLASGMNMCLFKPVSVQTLSHELSRLAVGRASPHATRHLKLSVLSENTGGDQALMNEMLETFRDASAADLQAAGQAIARHEPQIFLRALHRLHGSAQILGITALQQLCAPFEAKRPDSLTPASCLEVVQRITGVMREIDGEIDALIGR</sequence>
<reference evidence="8 9" key="1">
    <citation type="submission" date="2018-06" db="EMBL/GenBank/DDBJ databases">
        <authorList>
            <consortium name="Pathogen Informatics"/>
            <person name="Doyle S."/>
        </authorList>
    </citation>
    <scope>NUCLEOTIDE SEQUENCE [LARGE SCALE GENOMIC DNA]</scope>
    <source>
        <strain evidence="6 8">NCTC13465</strain>
        <strain evidence="7 9">NCTC8849</strain>
    </source>
</reference>
<dbReference type="AlphaFoldDB" id="A0A2X3F827"/>
<keyword evidence="6" id="KW-0418">Kinase</keyword>
<feature type="domain" description="HPt" evidence="5">
    <location>
        <begin position="87"/>
        <end position="181"/>
    </location>
</feature>
<dbReference type="CDD" id="cd00088">
    <property type="entry name" value="HPT"/>
    <property type="match status" value="1"/>
</dbReference>
<evidence type="ECO:0000259" key="5">
    <source>
        <dbReference type="PROSITE" id="PS50894"/>
    </source>
</evidence>
<evidence type="ECO:0000313" key="9">
    <source>
        <dbReference type="Proteomes" id="UP000254799"/>
    </source>
</evidence>
<dbReference type="Proteomes" id="UP000251721">
    <property type="component" value="Unassembled WGS sequence"/>
</dbReference>
<dbReference type="PROSITE" id="PS50894">
    <property type="entry name" value="HPT"/>
    <property type="match status" value="1"/>
</dbReference>
<dbReference type="InterPro" id="IPR001789">
    <property type="entry name" value="Sig_transdc_resp-reg_receiver"/>
</dbReference>
<comment type="caution">
    <text evidence="3">Lacks conserved residue(s) required for the propagation of feature annotation.</text>
</comment>
<dbReference type="InterPro" id="IPR036641">
    <property type="entry name" value="HPT_dom_sf"/>
</dbReference>
<dbReference type="GO" id="GO:0004673">
    <property type="term" value="F:protein histidine kinase activity"/>
    <property type="evidence" value="ECO:0007669"/>
    <property type="project" value="UniProtKB-EC"/>
</dbReference>
<dbReference type="Pfam" id="PF01627">
    <property type="entry name" value="Hpt"/>
    <property type="match status" value="1"/>
</dbReference>
<dbReference type="EMBL" id="UGLC01000002">
    <property type="protein sequence ID" value="STT56781.1"/>
    <property type="molecule type" value="Genomic_DNA"/>
</dbReference>
<proteinExistence type="predicted"/>
<dbReference type="SMART" id="SM00073">
    <property type="entry name" value="HPT"/>
    <property type="match status" value="1"/>
</dbReference>
<dbReference type="Proteomes" id="UP000254799">
    <property type="component" value="Unassembled WGS sequence"/>
</dbReference>
<gene>
    <name evidence="6" type="primary">evgS_1</name>
    <name evidence="7" type="synonym">evgS_9</name>
    <name evidence="6" type="ORF">NCTC13465_03599</name>
    <name evidence="7" type="ORF">NCTC8849_05444</name>
</gene>
<keyword evidence="6" id="KW-0808">Transferase</keyword>
<dbReference type="InterPro" id="IPR011006">
    <property type="entry name" value="CheY-like_superfamily"/>
</dbReference>
<keyword evidence="2" id="KW-0597">Phosphoprotein</keyword>
<evidence type="ECO:0000256" key="1">
    <source>
        <dbReference type="ARBA" id="ARBA00023012"/>
    </source>
</evidence>
<dbReference type="InterPro" id="IPR008207">
    <property type="entry name" value="Sig_transdc_His_kin_Hpt_dom"/>
</dbReference>
<feature type="domain" description="Response regulatory" evidence="4">
    <location>
        <begin position="1"/>
        <end position="63"/>
    </location>
</feature>
<keyword evidence="1" id="KW-0902">Two-component regulatory system</keyword>
<evidence type="ECO:0000256" key="2">
    <source>
        <dbReference type="PROSITE-ProRule" id="PRU00110"/>
    </source>
</evidence>